<reference evidence="2" key="1">
    <citation type="journal article" date="2022" name="bioRxiv">
        <title>Sequencing and chromosome-scale assembly of the giantPleurodeles waltlgenome.</title>
        <authorList>
            <person name="Brown T."/>
            <person name="Elewa A."/>
            <person name="Iarovenko S."/>
            <person name="Subramanian E."/>
            <person name="Araus A.J."/>
            <person name="Petzold A."/>
            <person name="Susuki M."/>
            <person name="Suzuki K.-i.T."/>
            <person name="Hayashi T."/>
            <person name="Toyoda A."/>
            <person name="Oliveira C."/>
            <person name="Osipova E."/>
            <person name="Leigh N.D."/>
            <person name="Simon A."/>
            <person name="Yun M.H."/>
        </authorList>
    </citation>
    <scope>NUCLEOTIDE SEQUENCE</scope>
    <source>
        <strain evidence="2">20211129_DDA</strain>
        <tissue evidence="2">Liver</tissue>
    </source>
</reference>
<dbReference type="EMBL" id="JANPWB010000003">
    <property type="protein sequence ID" value="KAJ1200970.1"/>
    <property type="molecule type" value="Genomic_DNA"/>
</dbReference>
<dbReference type="AlphaFoldDB" id="A0AAV7VLA9"/>
<feature type="region of interest" description="Disordered" evidence="1">
    <location>
        <begin position="21"/>
        <end position="40"/>
    </location>
</feature>
<comment type="caution">
    <text evidence="2">The sequence shown here is derived from an EMBL/GenBank/DDBJ whole genome shotgun (WGS) entry which is preliminary data.</text>
</comment>
<evidence type="ECO:0000313" key="3">
    <source>
        <dbReference type="Proteomes" id="UP001066276"/>
    </source>
</evidence>
<keyword evidence="3" id="KW-1185">Reference proteome</keyword>
<feature type="compositionally biased region" description="Acidic residues" evidence="1">
    <location>
        <begin position="22"/>
        <end position="34"/>
    </location>
</feature>
<organism evidence="2 3">
    <name type="scientific">Pleurodeles waltl</name>
    <name type="common">Iberian ribbed newt</name>
    <dbReference type="NCBI Taxonomy" id="8319"/>
    <lineage>
        <taxon>Eukaryota</taxon>
        <taxon>Metazoa</taxon>
        <taxon>Chordata</taxon>
        <taxon>Craniata</taxon>
        <taxon>Vertebrata</taxon>
        <taxon>Euteleostomi</taxon>
        <taxon>Amphibia</taxon>
        <taxon>Batrachia</taxon>
        <taxon>Caudata</taxon>
        <taxon>Salamandroidea</taxon>
        <taxon>Salamandridae</taxon>
        <taxon>Pleurodelinae</taxon>
        <taxon>Pleurodeles</taxon>
    </lineage>
</organism>
<name>A0AAV7VLA9_PLEWA</name>
<proteinExistence type="predicted"/>
<evidence type="ECO:0000256" key="1">
    <source>
        <dbReference type="SAM" id="MobiDB-lite"/>
    </source>
</evidence>
<dbReference type="Proteomes" id="UP001066276">
    <property type="component" value="Chromosome 2_1"/>
</dbReference>
<gene>
    <name evidence="2" type="ORF">NDU88_004788</name>
</gene>
<protein>
    <submittedName>
        <fullName evidence="2">Uncharacterized protein</fullName>
    </submittedName>
</protein>
<evidence type="ECO:0000313" key="2">
    <source>
        <dbReference type="EMBL" id="KAJ1200970.1"/>
    </source>
</evidence>
<accession>A0AAV7VLA9</accession>
<sequence length="69" mass="7245">MLETKLLPRSSAMYRAVALEEAQSDQECVEETNESETSSLKLAKYPEAVRAKAGAVVSGGAGVSRGGTQ</sequence>